<feature type="transmembrane region" description="Helical" evidence="1">
    <location>
        <begin position="198"/>
        <end position="216"/>
    </location>
</feature>
<accession>A0A3G4ZTJ1</accession>
<organism evidence="2">
    <name type="scientific">Edafosvirus sp</name>
    <dbReference type="NCBI Taxonomy" id="2487765"/>
    <lineage>
        <taxon>Viruses</taxon>
        <taxon>Varidnaviria</taxon>
        <taxon>Bamfordvirae</taxon>
        <taxon>Nucleocytoviricota</taxon>
        <taxon>Megaviricetes</taxon>
        <taxon>Imitervirales</taxon>
        <taxon>Mimiviridae</taxon>
        <taxon>Klosneuvirinae</taxon>
    </lineage>
</organism>
<name>A0A3G4ZTJ1_9VIRU</name>
<keyword evidence="1" id="KW-1133">Transmembrane helix</keyword>
<evidence type="ECO:0000256" key="1">
    <source>
        <dbReference type="SAM" id="Phobius"/>
    </source>
</evidence>
<feature type="transmembrane region" description="Helical" evidence="1">
    <location>
        <begin position="16"/>
        <end position="38"/>
    </location>
</feature>
<proteinExistence type="predicted"/>
<keyword evidence="1" id="KW-0472">Membrane</keyword>
<sequence>MVNPKCSNALSTACRYSITLVIIGICGTVFCALPYFLLDTNYISFGYEQAYEEPYYERNLNKYEYVGECTKIPPDAWKILLLCRHTFRSYPPKTNISCTTRYPPYVPDESVDQFDMGSDETCVYRFANMTSHTYVTIVRHHFIGSWGKSQVNYGPNFLCTGTIEQIDDCIKSQQKVLRKMWCDYQGCSYSISIPTEQIVFAVILVVLGISFLTCFIKNNFCSKSSPSELLLKSNENGPTGEPVMYSHNPLHSINATHSPSDYKQYNGSTPLLTTVSYV</sequence>
<evidence type="ECO:0000313" key="2">
    <source>
        <dbReference type="EMBL" id="AYV78210.1"/>
    </source>
</evidence>
<dbReference type="EMBL" id="MK072072">
    <property type="protein sequence ID" value="AYV78210.1"/>
    <property type="molecule type" value="Genomic_DNA"/>
</dbReference>
<protein>
    <submittedName>
        <fullName evidence="2">Uncharacterized protein</fullName>
    </submittedName>
</protein>
<reference evidence="2" key="1">
    <citation type="submission" date="2018-10" db="EMBL/GenBank/DDBJ databases">
        <title>Hidden diversity of soil giant viruses.</title>
        <authorList>
            <person name="Schulz F."/>
            <person name="Alteio L."/>
            <person name="Goudeau D."/>
            <person name="Ryan E.M."/>
            <person name="Malmstrom R.R."/>
            <person name="Blanchard J."/>
            <person name="Woyke T."/>
        </authorList>
    </citation>
    <scope>NUCLEOTIDE SEQUENCE</scope>
    <source>
        <strain evidence="2">EDV1</strain>
    </source>
</reference>
<gene>
    <name evidence="2" type="ORF">Edafosvirus7_2</name>
</gene>
<keyword evidence="1" id="KW-0812">Transmembrane</keyword>